<dbReference type="GO" id="GO:0004519">
    <property type="term" value="F:endonuclease activity"/>
    <property type="evidence" value="ECO:0007669"/>
    <property type="project" value="UniProtKB-KW"/>
</dbReference>
<reference evidence="3 4" key="1">
    <citation type="submission" date="2020-07" db="EMBL/GenBank/DDBJ databases">
        <title>Genomic Encyclopedia of Type Strains, Phase IV (KMG-V): Genome sequencing to study the core and pangenomes of soil and plant-associated prokaryotes.</title>
        <authorList>
            <person name="Whitman W."/>
        </authorList>
    </citation>
    <scope>NUCLEOTIDE SEQUENCE [LARGE SCALE GENOMIC DNA]</scope>
    <source>
        <strain evidence="3 4">C8</strain>
    </source>
</reference>
<keyword evidence="3" id="KW-0540">Nuclease</keyword>
<dbReference type="InterPro" id="IPR041685">
    <property type="entry name" value="AAA_GajA/Old/RecF-like"/>
</dbReference>
<dbReference type="AlphaFoldDB" id="A0A7J9PF54"/>
<evidence type="ECO:0000259" key="2">
    <source>
        <dbReference type="Pfam" id="PF20469"/>
    </source>
</evidence>
<name>A0A7J9PF54_METMI</name>
<dbReference type="Gene3D" id="3.40.50.300">
    <property type="entry name" value="P-loop containing nucleotide triphosphate hydrolases"/>
    <property type="match status" value="1"/>
</dbReference>
<dbReference type="SUPFAM" id="SSF52540">
    <property type="entry name" value="P-loop containing nucleoside triphosphate hydrolases"/>
    <property type="match status" value="1"/>
</dbReference>
<dbReference type="Proteomes" id="UP000533207">
    <property type="component" value="Unassembled WGS sequence"/>
</dbReference>
<evidence type="ECO:0000313" key="3">
    <source>
        <dbReference type="EMBL" id="MBA2861761.1"/>
    </source>
</evidence>
<dbReference type="EMBL" id="JACDUL010000002">
    <property type="protein sequence ID" value="MBA2861761.1"/>
    <property type="molecule type" value="Genomic_DNA"/>
</dbReference>
<protein>
    <submittedName>
        <fullName evidence="3">Putative ATP-dependent endonuclease of OLD family</fullName>
    </submittedName>
</protein>
<accession>A0A7J9PF54</accession>
<dbReference type="PANTHER" id="PTHR43581:SF4">
    <property type="entry name" value="ATP_GTP PHOSPHATASE"/>
    <property type="match status" value="1"/>
</dbReference>
<sequence length="713" mass="82329">MKIKKIMVNNYRLLKEMNLDLEDDLSLIIGKNNCGKTSLLSILNKFLNNSPNFSFDDFNIEFQDGLRDFVLQNTDLTSRGIYLKLFIEYGEKDDLANVSNLMMDLDPDNNKIILSFGYVLPDDKIDNLKADFNEYISKKPKPEENKKTIFNEFIKKEHGKYFKTFKKTVGYDLQTASINENRYIDLNERKISLDNIINFKIIGATRNVSNNDSNKTLSLLSSKYYEKTEESKKGLDNFKEFKEILCKTDGELEDIYGKLFEDVLTKVRKFGGINEGDSTIKLVSNLQHKELLGGNTTVVYEHNKEHLLPESYNGLGYLNLISMIFEIELILSDFRRENKEDKNPADINILFIEEPEAHTHPQMQSVFIKNIKELLKTESGNSDGTEFNLQTIITSHSSHIVSESDFEDIKYFYKKSQNEVIAKNLKDLKSEYLGAGEDAYYKFLKQFLTLNRAELFFADKAILIEGDTEKILLPAMMKKIDQEFPENMPLLSQNISIVESGAYSHIFEKFIDFIGIKSLIITDLDSAKKEPVLNNKGEQETYDNGNPKYTTGKVKVFEGNITTNASLKFFHGKRENLDYFLGLSCESKRLSKNKTTKNWETDENGNLMVIFQVEESNCNDEKYCARSFEDAFFHLNRKYVCDNIGNFPSLQYKKYVADQTKDVYTLAEKCIDKKPAFAIEILLNSKDTENGKMFGNWKTPKYIREGLIWLKNC</sequence>
<keyword evidence="3" id="KW-0378">Hydrolase</keyword>
<evidence type="ECO:0000313" key="4">
    <source>
        <dbReference type="Proteomes" id="UP000533207"/>
    </source>
</evidence>
<keyword evidence="3" id="KW-0255">Endonuclease</keyword>
<gene>
    <name evidence="3" type="ORF">HNP90_000640</name>
</gene>
<feature type="domain" description="OLD protein-like TOPRIM" evidence="2">
    <location>
        <begin position="456"/>
        <end position="525"/>
    </location>
</feature>
<dbReference type="InterPro" id="IPR051396">
    <property type="entry name" value="Bact_Antivir_Def_Nuclease"/>
</dbReference>
<dbReference type="PANTHER" id="PTHR43581">
    <property type="entry name" value="ATP/GTP PHOSPHATASE"/>
    <property type="match status" value="1"/>
</dbReference>
<dbReference type="CDD" id="cd01026">
    <property type="entry name" value="TOPRIM_OLD"/>
    <property type="match status" value="1"/>
</dbReference>
<proteinExistence type="predicted"/>
<evidence type="ECO:0000259" key="1">
    <source>
        <dbReference type="Pfam" id="PF13175"/>
    </source>
</evidence>
<dbReference type="RefSeq" id="WP_048060389.1">
    <property type="nucleotide sequence ID" value="NZ_JACDUL010000002.1"/>
</dbReference>
<organism evidence="3 4">
    <name type="scientific">Methanococcus maripaludis</name>
    <name type="common">Methanococcus deltae</name>
    <dbReference type="NCBI Taxonomy" id="39152"/>
    <lineage>
        <taxon>Archaea</taxon>
        <taxon>Methanobacteriati</taxon>
        <taxon>Methanobacteriota</taxon>
        <taxon>Methanomada group</taxon>
        <taxon>Methanococci</taxon>
        <taxon>Methanococcales</taxon>
        <taxon>Methanococcaceae</taxon>
        <taxon>Methanococcus</taxon>
    </lineage>
</organism>
<feature type="domain" description="Endonuclease GajA/Old nuclease/RecF-like AAA" evidence="1">
    <location>
        <begin position="1"/>
        <end position="401"/>
    </location>
</feature>
<dbReference type="InterPro" id="IPR027417">
    <property type="entry name" value="P-loop_NTPase"/>
</dbReference>
<dbReference type="InterPro" id="IPR034139">
    <property type="entry name" value="TOPRIM_OLD"/>
</dbReference>
<comment type="caution">
    <text evidence="3">The sequence shown here is derived from an EMBL/GenBank/DDBJ whole genome shotgun (WGS) entry which is preliminary data.</text>
</comment>
<dbReference type="Pfam" id="PF13175">
    <property type="entry name" value="AAA_15"/>
    <property type="match status" value="1"/>
</dbReference>
<dbReference type="Pfam" id="PF20469">
    <property type="entry name" value="OLD-like_TOPRIM"/>
    <property type="match status" value="1"/>
</dbReference>